<organism evidence="2 3">
    <name type="scientific">Xanthomarina spongicola</name>
    <dbReference type="NCBI Taxonomy" id="570520"/>
    <lineage>
        <taxon>Bacteria</taxon>
        <taxon>Pseudomonadati</taxon>
        <taxon>Bacteroidota</taxon>
        <taxon>Flavobacteriia</taxon>
        <taxon>Flavobacteriales</taxon>
        <taxon>Flavobacteriaceae</taxon>
        <taxon>Xanthomarina</taxon>
    </lineage>
</organism>
<keyword evidence="3" id="KW-1185">Reference proteome</keyword>
<accession>A0A316DT87</accession>
<keyword evidence="1" id="KW-0472">Membrane</keyword>
<name>A0A316DT87_9FLAO</name>
<evidence type="ECO:0000256" key="1">
    <source>
        <dbReference type="SAM" id="Phobius"/>
    </source>
</evidence>
<feature type="transmembrane region" description="Helical" evidence="1">
    <location>
        <begin position="6"/>
        <end position="26"/>
    </location>
</feature>
<evidence type="ECO:0008006" key="4">
    <source>
        <dbReference type="Google" id="ProtNLM"/>
    </source>
</evidence>
<sequence length="45" mass="5242">MNDFLQNILAFTLLFLALGFLVKKFFWKNSKPKKGLGKHDCDNCH</sequence>
<keyword evidence="1" id="KW-0812">Transmembrane</keyword>
<protein>
    <recommendedName>
        <fullName evidence="4">Attachment p12 family protein</fullName>
    </recommendedName>
</protein>
<evidence type="ECO:0000313" key="2">
    <source>
        <dbReference type="EMBL" id="PWK20678.1"/>
    </source>
</evidence>
<comment type="caution">
    <text evidence="2">The sequence shown here is derived from an EMBL/GenBank/DDBJ whole genome shotgun (WGS) entry which is preliminary data.</text>
</comment>
<keyword evidence="1" id="KW-1133">Transmembrane helix</keyword>
<evidence type="ECO:0000313" key="3">
    <source>
        <dbReference type="Proteomes" id="UP000245430"/>
    </source>
</evidence>
<dbReference type="EMBL" id="QGGP01000001">
    <property type="protein sequence ID" value="PWK20678.1"/>
    <property type="molecule type" value="Genomic_DNA"/>
</dbReference>
<dbReference type="Proteomes" id="UP000245430">
    <property type="component" value="Unassembled WGS sequence"/>
</dbReference>
<gene>
    <name evidence="2" type="ORF">LX78_00380</name>
</gene>
<reference evidence="2 3" key="1">
    <citation type="submission" date="2018-05" db="EMBL/GenBank/DDBJ databases">
        <title>Genomic Encyclopedia of Archaeal and Bacterial Type Strains, Phase II (KMG-II): from individual species to whole genera.</title>
        <authorList>
            <person name="Goeker M."/>
        </authorList>
    </citation>
    <scope>NUCLEOTIDE SEQUENCE [LARGE SCALE GENOMIC DNA]</scope>
    <source>
        <strain evidence="2 3">DSM 22637</strain>
    </source>
</reference>
<proteinExistence type="predicted"/>
<dbReference type="AlphaFoldDB" id="A0A316DT87"/>